<proteinExistence type="predicted"/>
<organism evidence="1 2">
    <name type="scientific">Caenispirillum bisanense</name>
    <dbReference type="NCBI Taxonomy" id="414052"/>
    <lineage>
        <taxon>Bacteria</taxon>
        <taxon>Pseudomonadati</taxon>
        <taxon>Pseudomonadota</taxon>
        <taxon>Alphaproteobacteria</taxon>
        <taxon>Rhodospirillales</taxon>
        <taxon>Novispirillaceae</taxon>
        <taxon>Caenispirillum</taxon>
    </lineage>
</organism>
<dbReference type="OrthoDB" id="7554786at2"/>
<protein>
    <recommendedName>
        <fullName evidence="3">Sulfate transporter</fullName>
    </recommendedName>
</protein>
<gene>
    <name evidence="1" type="ORF">SAMN05421508_11369</name>
</gene>
<dbReference type="EMBL" id="OCNJ01000013">
    <property type="protein sequence ID" value="SOE00625.1"/>
    <property type="molecule type" value="Genomic_DNA"/>
</dbReference>
<evidence type="ECO:0008006" key="3">
    <source>
        <dbReference type="Google" id="ProtNLM"/>
    </source>
</evidence>
<dbReference type="AlphaFoldDB" id="A0A286GYL8"/>
<dbReference type="InterPro" id="IPR021505">
    <property type="entry name" value="Phage_B3_Orf6"/>
</dbReference>
<evidence type="ECO:0000313" key="1">
    <source>
        <dbReference type="EMBL" id="SOE00625.1"/>
    </source>
</evidence>
<evidence type="ECO:0000313" key="2">
    <source>
        <dbReference type="Proteomes" id="UP000219621"/>
    </source>
</evidence>
<accession>A0A286GYL8</accession>
<reference evidence="1 2" key="1">
    <citation type="submission" date="2017-09" db="EMBL/GenBank/DDBJ databases">
        <authorList>
            <person name="Ehlers B."/>
            <person name="Leendertz F.H."/>
        </authorList>
    </citation>
    <scope>NUCLEOTIDE SEQUENCE [LARGE SCALE GENOMIC DNA]</scope>
    <source>
        <strain evidence="1 2">USBA 140</strain>
    </source>
</reference>
<keyword evidence="2" id="KW-1185">Reference proteome</keyword>
<dbReference type="Proteomes" id="UP000219621">
    <property type="component" value="Unassembled WGS sequence"/>
</dbReference>
<dbReference type="Pfam" id="PF11363">
    <property type="entry name" value="DUF3164"/>
    <property type="match status" value="1"/>
</dbReference>
<dbReference type="RefSeq" id="WP_097281297.1">
    <property type="nucleotide sequence ID" value="NZ_OCNJ01000013.1"/>
</dbReference>
<name>A0A286GYL8_9PROT</name>
<sequence>MTTTTDLPAGYMKDAKGRLVPESMVKDHERLEDQTVRTIIGFAQDLAAQIGRFKGHTFEDVATHLDLVADKYGHRPRGLDGKGNVTLSTYDGTMRVQVRINDQLDFGPGLQVAKDMIDDCLRTWSVDARPELQALVTEAFRTDKTGTVSREAVFRLLRVEIQDPLWQRAMEALRESIRVVGSKTYIRLQHRPSGAQGWATIAIDLASAEVPEGMVTSHLDGAGGESGEVDHG</sequence>